<feature type="compositionally biased region" description="Basic residues" evidence="1">
    <location>
        <begin position="157"/>
        <end position="166"/>
    </location>
</feature>
<feature type="compositionally biased region" description="Polar residues" evidence="1">
    <location>
        <begin position="96"/>
        <end position="108"/>
    </location>
</feature>
<evidence type="ECO:0000313" key="3">
    <source>
        <dbReference type="Proteomes" id="UP001562425"/>
    </source>
</evidence>
<reference evidence="2 3" key="1">
    <citation type="submission" date="2024-05" db="EMBL/GenBank/DDBJ databases">
        <title>Culex pipiens pipiens assembly and annotation.</title>
        <authorList>
            <person name="Alout H."/>
            <person name="Durand T."/>
        </authorList>
    </citation>
    <scope>NUCLEOTIDE SEQUENCE [LARGE SCALE GENOMIC DNA]</scope>
    <source>
        <strain evidence="2">HA-2024</strain>
        <tissue evidence="2">Whole body</tissue>
    </source>
</reference>
<feature type="region of interest" description="Disordered" evidence="1">
    <location>
        <begin position="96"/>
        <end position="174"/>
    </location>
</feature>
<organism evidence="2 3">
    <name type="scientific">Culex pipiens pipiens</name>
    <name type="common">Northern house mosquito</name>
    <dbReference type="NCBI Taxonomy" id="38569"/>
    <lineage>
        <taxon>Eukaryota</taxon>
        <taxon>Metazoa</taxon>
        <taxon>Ecdysozoa</taxon>
        <taxon>Arthropoda</taxon>
        <taxon>Hexapoda</taxon>
        <taxon>Insecta</taxon>
        <taxon>Pterygota</taxon>
        <taxon>Neoptera</taxon>
        <taxon>Endopterygota</taxon>
        <taxon>Diptera</taxon>
        <taxon>Nematocera</taxon>
        <taxon>Culicoidea</taxon>
        <taxon>Culicidae</taxon>
        <taxon>Culicinae</taxon>
        <taxon>Culicini</taxon>
        <taxon>Culex</taxon>
        <taxon>Culex</taxon>
    </lineage>
</organism>
<accession>A0ABD1D6I8</accession>
<keyword evidence="3" id="KW-1185">Reference proteome</keyword>
<proteinExistence type="predicted"/>
<feature type="compositionally biased region" description="Low complexity" evidence="1">
    <location>
        <begin position="113"/>
        <end position="124"/>
    </location>
</feature>
<dbReference type="Proteomes" id="UP001562425">
    <property type="component" value="Unassembled WGS sequence"/>
</dbReference>
<name>A0ABD1D6I8_CULPP</name>
<dbReference type="AlphaFoldDB" id="A0ABD1D6I8"/>
<comment type="caution">
    <text evidence="2">The sequence shown here is derived from an EMBL/GenBank/DDBJ whole genome shotgun (WGS) entry which is preliminary data.</text>
</comment>
<protein>
    <recommendedName>
        <fullName evidence="4">PWWP domain-containing protein</fullName>
    </recommendedName>
</protein>
<evidence type="ECO:0000256" key="1">
    <source>
        <dbReference type="SAM" id="MobiDB-lite"/>
    </source>
</evidence>
<gene>
    <name evidence="2" type="ORF">pipiens_011385</name>
</gene>
<feature type="region of interest" description="Disordered" evidence="1">
    <location>
        <begin position="1"/>
        <end position="33"/>
    </location>
</feature>
<evidence type="ECO:0000313" key="2">
    <source>
        <dbReference type="EMBL" id="KAL1395262.1"/>
    </source>
</evidence>
<evidence type="ECO:0008006" key="4">
    <source>
        <dbReference type="Google" id="ProtNLM"/>
    </source>
</evidence>
<sequence>MFGRRIRTNLELLLPPPPKPPSEATELKGGSRKRRFEPHDLVYAKLYSGNKWHWAPGVVCDRVGQLLSRADWDPKTDGAEKPKLALDILLDSWNLSKPTSAADPTTPTVLDPSLQSASSDQRSSPGVPECSPSIPRSPEQVAPPESEPASLVLGLRRSTRVRKKPQRFNSYQLN</sequence>
<dbReference type="EMBL" id="JBEHCU010007229">
    <property type="protein sequence ID" value="KAL1395262.1"/>
    <property type="molecule type" value="Genomic_DNA"/>
</dbReference>